<dbReference type="InterPro" id="IPR036291">
    <property type="entry name" value="NAD(P)-bd_dom_sf"/>
</dbReference>
<evidence type="ECO:0000256" key="1">
    <source>
        <dbReference type="ARBA" id="ARBA00006484"/>
    </source>
</evidence>
<evidence type="ECO:0000313" key="4">
    <source>
        <dbReference type="EMBL" id="MFF3569281.1"/>
    </source>
</evidence>
<dbReference type="Gene3D" id="3.40.50.720">
    <property type="entry name" value="NAD(P)-binding Rossmann-like Domain"/>
    <property type="match status" value="1"/>
</dbReference>
<dbReference type="InterPro" id="IPR051122">
    <property type="entry name" value="SDR_DHRS6-like"/>
</dbReference>
<evidence type="ECO:0000256" key="2">
    <source>
        <dbReference type="ARBA" id="ARBA00023002"/>
    </source>
</evidence>
<dbReference type="InterPro" id="IPR002347">
    <property type="entry name" value="SDR_fam"/>
</dbReference>
<reference evidence="4 5" key="1">
    <citation type="submission" date="2024-10" db="EMBL/GenBank/DDBJ databases">
        <title>The Natural Products Discovery Center: Release of the First 8490 Sequenced Strains for Exploring Actinobacteria Biosynthetic Diversity.</title>
        <authorList>
            <person name="Kalkreuter E."/>
            <person name="Kautsar S.A."/>
            <person name="Yang D."/>
            <person name="Bader C.D."/>
            <person name="Teijaro C.N."/>
            <person name="Fluegel L."/>
            <person name="Davis C.M."/>
            <person name="Simpson J.R."/>
            <person name="Lauterbach L."/>
            <person name="Steele A.D."/>
            <person name="Gui C."/>
            <person name="Meng S."/>
            <person name="Li G."/>
            <person name="Viehrig K."/>
            <person name="Ye F."/>
            <person name="Su P."/>
            <person name="Kiefer A.F."/>
            <person name="Nichols A."/>
            <person name="Cepeda A.J."/>
            <person name="Yan W."/>
            <person name="Fan B."/>
            <person name="Jiang Y."/>
            <person name="Adhikari A."/>
            <person name="Zheng C.-J."/>
            <person name="Schuster L."/>
            <person name="Cowan T.M."/>
            <person name="Smanski M.J."/>
            <person name="Chevrette M.G."/>
            <person name="De Carvalho L.P.S."/>
            <person name="Shen B."/>
        </authorList>
    </citation>
    <scope>NUCLEOTIDE SEQUENCE [LARGE SCALE GENOMIC DNA]</scope>
    <source>
        <strain evidence="4 5">NPDC002593</strain>
    </source>
</reference>
<proteinExistence type="inferred from homology"/>
<protein>
    <submittedName>
        <fullName evidence="4">SDR family NAD(P)-dependent oxidoreductase</fullName>
        <ecNumber evidence="4">1.1.1.-</ecNumber>
    </submittedName>
</protein>
<gene>
    <name evidence="4" type="ORF">ACFYXQ_16040</name>
</gene>
<dbReference type="PRINTS" id="PR00081">
    <property type="entry name" value="GDHRDH"/>
</dbReference>
<dbReference type="EC" id="1.1.1.-" evidence="4"/>
<dbReference type="Pfam" id="PF13561">
    <property type="entry name" value="adh_short_C2"/>
    <property type="match status" value="1"/>
</dbReference>
<dbReference type="Proteomes" id="UP001601992">
    <property type="component" value="Unassembled WGS sequence"/>
</dbReference>
<dbReference type="GO" id="GO:0016491">
    <property type="term" value="F:oxidoreductase activity"/>
    <property type="evidence" value="ECO:0007669"/>
    <property type="project" value="UniProtKB-KW"/>
</dbReference>
<dbReference type="RefSeq" id="WP_387404069.1">
    <property type="nucleotide sequence ID" value="NZ_JBIAQY010000004.1"/>
</dbReference>
<dbReference type="CDD" id="cd05233">
    <property type="entry name" value="SDR_c"/>
    <property type="match status" value="1"/>
</dbReference>
<dbReference type="SUPFAM" id="SSF51735">
    <property type="entry name" value="NAD(P)-binding Rossmann-fold domains"/>
    <property type="match status" value="1"/>
</dbReference>
<keyword evidence="5" id="KW-1185">Reference proteome</keyword>
<sequence length="260" mass="27242">MITRPGRLAGKVVLITGTGGGQGRSAARIFAREEAIVIGCDVDAESGRQTVDLVRAEGFEMSSSVVDLSDLAALNSWVDAAAAEHGGIDVLYNNAGRNRNGAFTDLTEDDLDFTLRNELYLTWNATRAAWQHLGARGGSVVNIASISGMIGSTVYKSAAHGTANGAIISLTRHLAGEGAELGIRVNSISPGVISSPPVQRLMSKFGDSAMFMPFVRATAFQKLGDPEDVAHAALFLASDEARYITGANLVVDCGTTVLSN</sequence>
<keyword evidence="2 4" id="KW-0560">Oxidoreductase</keyword>
<name>A0ABW6RZ40_9NOCA</name>
<dbReference type="PRINTS" id="PR00080">
    <property type="entry name" value="SDRFAMILY"/>
</dbReference>
<organism evidence="4 5">
    <name type="scientific">Nocardia jiangxiensis</name>
    <dbReference type="NCBI Taxonomy" id="282685"/>
    <lineage>
        <taxon>Bacteria</taxon>
        <taxon>Bacillati</taxon>
        <taxon>Actinomycetota</taxon>
        <taxon>Actinomycetes</taxon>
        <taxon>Mycobacteriales</taxon>
        <taxon>Nocardiaceae</taxon>
        <taxon>Nocardia</taxon>
    </lineage>
</organism>
<comment type="similarity">
    <text evidence="1">Belongs to the short-chain dehydrogenases/reductases (SDR) family.</text>
</comment>
<keyword evidence="3" id="KW-0520">NAD</keyword>
<accession>A0ABW6RZ40</accession>
<dbReference type="PANTHER" id="PTHR43477">
    <property type="entry name" value="DIHYDROANTICAPSIN 7-DEHYDROGENASE"/>
    <property type="match status" value="1"/>
</dbReference>
<dbReference type="EMBL" id="JBIAQY010000004">
    <property type="protein sequence ID" value="MFF3569281.1"/>
    <property type="molecule type" value="Genomic_DNA"/>
</dbReference>
<evidence type="ECO:0000313" key="5">
    <source>
        <dbReference type="Proteomes" id="UP001601992"/>
    </source>
</evidence>
<evidence type="ECO:0000256" key="3">
    <source>
        <dbReference type="ARBA" id="ARBA00023027"/>
    </source>
</evidence>
<dbReference type="PANTHER" id="PTHR43477:SF4">
    <property type="entry name" value="DEHYDROGENASE_REDUCTASE SDR FAMILY MEMBER 6"/>
    <property type="match status" value="1"/>
</dbReference>
<comment type="caution">
    <text evidence="4">The sequence shown here is derived from an EMBL/GenBank/DDBJ whole genome shotgun (WGS) entry which is preliminary data.</text>
</comment>